<dbReference type="AlphaFoldDB" id="D4APH8"/>
<evidence type="ECO:0000256" key="4">
    <source>
        <dbReference type="ARBA" id="ARBA00023242"/>
    </source>
</evidence>
<proteinExistence type="predicted"/>
<dbReference type="KEGG" id="abe:ARB_06146"/>
<evidence type="ECO:0000313" key="7">
    <source>
        <dbReference type="Proteomes" id="UP000008866"/>
    </source>
</evidence>
<dbReference type="GO" id="GO:0005634">
    <property type="term" value="C:nucleus"/>
    <property type="evidence" value="ECO:0007669"/>
    <property type="project" value="UniProtKB-SubCell"/>
</dbReference>
<dbReference type="RefSeq" id="XP_003015834.1">
    <property type="nucleotide sequence ID" value="XM_003015788.1"/>
</dbReference>
<dbReference type="PANTHER" id="PTHR45973:SF23">
    <property type="entry name" value="PROTEIN PHOSPHATASE 1 REGULATORY SUBUNIT 7"/>
    <property type="match status" value="1"/>
</dbReference>
<evidence type="ECO:0000313" key="6">
    <source>
        <dbReference type="EMBL" id="EFE35189.1"/>
    </source>
</evidence>
<dbReference type="InterPro" id="IPR050576">
    <property type="entry name" value="Cilia_flagella_integrity"/>
</dbReference>
<evidence type="ECO:0000256" key="1">
    <source>
        <dbReference type="ARBA" id="ARBA00004123"/>
    </source>
</evidence>
<evidence type="ECO:0000256" key="5">
    <source>
        <dbReference type="SAM" id="MobiDB-lite"/>
    </source>
</evidence>
<protein>
    <recommendedName>
        <fullName evidence="8">Leucine Rich Repeat domain protein</fullName>
    </recommendedName>
</protein>
<dbReference type="GeneID" id="9526116"/>
<comment type="caution">
    <text evidence="6">The sequence shown here is derived from an EMBL/GenBank/DDBJ whole genome shotgun (WGS) entry which is preliminary data.</text>
</comment>
<keyword evidence="4" id="KW-0539">Nucleus</keyword>
<dbReference type="InterPro" id="IPR001611">
    <property type="entry name" value="Leu-rich_rpt"/>
</dbReference>
<dbReference type="EMBL" id="ABSU01000004">
    <property type="protein sequence ID" value="EFE35189.1"/>
    <property type="molecule type" value="Genomic_DNA"/>
</dbReference>
<evidence type="ECO:0008006" key="8">
    <source>
        <dbReference type="Google" id="ProtNLM"/>
    </source>
</evidence>
<keyword evidence="2" id="KW-0433">Leucine-rich repeat</keyword>
<feature type="region of interest" description="Disordered" evidence="5">
    <location>
        <begin position="60"/>
        <end position="114"/>
    </location>
</feature>
<dbReference type="Gene3D" id="3.80.10.10">
    <property type="entry name" value="Ribonuclease Inhibitor"/>
    <property type="match status" value="1"/>
</dbReference>
<organism evidence="6 7">
    <name type="scientific">Arthroderma benhamiae (strain ATCC MYA-4681 / CBS 112371)</name>
    <name type="common">Trichophyton mentagrophytes</name>
    <dbReference type="NCBI Taxonomy" id="663331"/>
    <lineage>
        <taxon>Eukaryota</taxon>
        <taxon>Fungi</taxon>
        <taxon>Dikarya</taxon>
        <taxon>Ascomycota</taxon>
        <taxon>Pezizomycotina</taxon>
        <taxon>Eurotiomycetes</taxon>
        <taxon>Eurotiomycetidae</taxon>
        <taxon>Onygenales</taxon>
        <taxon>Arthrodermataceae</taxon>
        <taxon>Trichophyton</taxon>
    </lineage>
</organism>
<dbReference type="eggNOG" id="KOG0531">
    <property type="taxonomic scope" value="Eukaryota"/>
</dbReference>
<dbReference type="PROSITE" id="PS51450">
    <property type="entry name" value="LRR"/>
    <property type="match status" value="3"/>
</dbReference>
<gene>
    <name evidence="6" type="ORF">ARB_06146</name>
</gene>
<accession>D4APH8</accession>
<keyword evidence="3" id="KW-0677">Repeat</keyword>
<dbReference type="SUPFAM" id="SSF52058">
    <property type="entry name" value="L domain-like"/>
    <property type="match status" value="1"/>
</dbReference>
<comment type="subcellular location">
    <subcellularLocation>
        <location evidence="1">Nucleus</location>
    </subcellularLocation>
</comment>
<name>D4APH8_ARTBC</name>
<dbReference type="HOGENOM" id="CLU_949860_0_0_1"/>
<evidence type="ECO:0000256" key="2">
    <source>
        <dbReference type="ARBA" id="ARBA00022614"/>
    </source>
</evidence>
<dbReference type="Pfam" id="PF13516">
    <property type="entry name" value="LRR_6"/>
    <property type="match status" value="1"/>
</dbReference>
<reference evidence="7" key="1">
    <citation type="journal article" date="2011" name="Genome Biol.">
        <title>Comparative and functional genomics provide insights into the pathogenicity of dermatophytic fungi.</title>
        <authorList>
            <person name="Burmester A."/>
            <person name="Shelest E."/>
            <person name="Gloeckner G."/>
            <person name="Heddergott C."/>
            <person name="Schindler S."/>
            <person name="Staib P."/>
            <person name="Heidel A."/>
            <person name="Felder M."/>
            <person name="Petzold A."/>
            <person name="Szafranski K."/>
            <person name="Feuermann M."/>
            <person name="Pedruzzi I."/>
            <person name="Priebe S."/>
            <person name="Groth M."/>
            <person name="Winkler R."/>
            <person name="Li W."/>
            <person name="Kniemeyer O."/>
            <person name="Schroeckh V."/>
            <person name="Hertweck C."/>
            <person name="Hube B."/>
            <person name="White T.C."/>
            <person name="Platzer M."/>
            <person name="Guthke R."/>
            <person name="Heitman J."/>
            <person name="Woestemeyer J."/>
            <person name="Zipfel P.F."/>
            <person name="Monod M."/>
            <person name="Brakhage A.A."/>
        </authorList>
    </citation>
    <scope>NUCLEOTIDE SEQUENCE [LARGE SCALE GENOMIC DNA]</scope>
    <source>
        <strain evidence="7">ATCC MYA-4681 / CBS 112371</strain>
    </source>
</reference>
<dbReference type="SMART" id="SM00365">
    <property type="entry name" value="LRR_SD22"/>
    <property type="match status" value="4"/>
</dbReference>
<dbReference type="STRING" id="663331.D4APH8"/>
<evidence type="ECO:0000256" key="3">
    <source>
        <dbReference type="ARBA" id="ARBA00022737"/>
    </source>
</evidence>
<sequence length="293" mass="33975">MTHLPAHPNSGSWLPRSYTSLFIDNNINLNARPTLYPYQVDCTSNKVIVTTLFDPAKHYASWQPPEPPRPFPLHGSMSDQQTDPNKPAKPHAVLTNPEVLSNPHADTEGPPPEEIEADEDLLVDLEDDADEIYLVHSRVSSMKSLKLERFMNIEVSLLFYHRMKICLRQNQITRIYLPDNLAPTLKELDLYDNNISHVKGLDHVVNLTSLDLSFNDIKHIKNISTLVHLRDLYFIQNRIQTIEGLEELKELRNLELGANKIRVWPKTTTKYLFRPIQNMTECVWLRTDKIFFW</sequence>
<dbReference type="InterPro" id="IPR032675">
    <property type="entry name" value="LRR_dom_sf"/>
</dbReference>
<dbReference type="Proteomes" id="UP000008866">
    <property type="component" value="Unassembled WGS sequence"/>
</dbReference>
<dbReference type="PANTHER" id="PTHR45973">
    <property type="entry name" value="PROTEIN PHOSPHATASE 1 REGULATORY SUBUNIT SDS22-RELATED"/>
    <property type="match status" value="1"/>
</dbReference>
<keyword evidence="7" id="KW-1185">Reference proteome</keyword>